<proteinExistence type="predicted"/>
<evidence type="ECO:0000256" key="1">
    <source>
        <dbReference type="SAM" id="MobiDB-lite"/>
    </source>
</evidence>
<name>A0A023B3Z2_GRENI</name>
<accession>A0A023B3Z2</accession>
<evidence type="ECO:0000313" key="3">
    <source>
        <dbReference type="Proteomes" id="UP000019763"/>
    </source>
</evidence>
<dbReference type="AlphaFoldDB" id="A0A023B3Z2"/>
<dbReference type="GeneID" id="22913784"/>
<feature type="compositionally biased region" description="Low complexity" evidence="1">
    <location>
        <begin position="25"/>
        <end position="37"/>
    </location>
</feature>
<dbReference type="EMBL" id="AFNH02000790">
    <property type="protein sequence ID" value="EZG56045.1"/>
    <property type="molecule type" value="Genomic_DNA"/>
</dbReference>
<dbReference type="Proteomes" id="UP000019763">
    <property type="component" value="Unassembled WGS sequence"/>
</dbReference>
<protein>
    <submittedName>
        <fullName evidence="2">Uncharacterized protein</fullName>
    </submittedName>
</protein>
<organism evidence="2 3">
    <name type="scientific">Gregarina niphandrodes</name>
    <name type="common">Septate eugregarine</name>
    <dbReference type="NCBI Taxonomy" id="110365"/>
    <lineage>
        <taxon>Eukaryota</taxon>
        <taxon>Sar</taxon>
        <taxon>Alveolata</taxon>
        <taxon>Apicomplexa</taxon>
        <taxon>Conoidasida</taxon>
        <taxon>Gregarinasina</taxon>
        <taxon>Eugregarinorida</taxon>
        <taxon>Gregarinidae</taxon>
        <taxon>Gregarina</taxon>
    </lineage>
</organism>
<keyword evidence="3" id="KW-1185">Reference proteome</keyword>
<evidence type="ECO:0000313" key="2">
    <source>
        <dbReference type="EMBL" id="EZG56045.1"/>
    </source>
</evidence>
<dbReference type="VEuPathDB" id="CryptoDB:GNI_106090"/>
<sequence length="386" mass="42042">MALGPDSLTGSPARMENGMPATKGAADSSASLFSSAESGLPPAVKISLRAQGCDRKEERARISIRMDDPEQMIDKILDILAAKFPIHAFYQVLNNEDKYNEKIAQRVAPDTTPNTFQTKIQEAMYEDLVSISRQSAAAQTIVSAMQGERIVSTVQGERIGAGAETLVSPTGSVSSITNRTMTGLLKDALATLSADELVEVTTNVSPSNTSKLARVLLERCRRSSTSSLREVVSQVAQTTVQTSVQPTPDYDVGSRASSSGKWETVDESFLLADRETEHSNGAASVSSQFSITSGLRDSGIDESTPAEFDPQLVERVMLLSIQQLEELAQGNAQSEQELLQLVNTNVHFRKWVESLVVIRKQHVRFGTGWIFNTLILRIIPCRLHTS</sequence>
<dbReference type="RefSeq" id="XP_011131364.1">
    <property type="nucleotide sequence ID" value="XM_011133062.1"/>
</dbReference>
<gene>
    <name evidence="2" type="ORF">GNI_106090</name>
</gene>
<comment type="caution">
    <text evidence="2">The sequence shown here is derived from an EMBL/GenBank/DDBJ whole genome shotgun (WGS) entry which is preliminary data.</text>
</comment>
<feature type="region of interest" description="Disordered" evidence="1">
    <location>
        <begin position="1"/>
        <end position="37"/>
    </location>
</feature>
<reference evidence="2" key="1">
    <citation type="submission" date="2013-12" db="EMBL/GenBank/DDBJ databases">
        <authorList>
            <person name="Omoto C.K."/>
            <person name="Sibley D."/>
            <person name="Venepally P."/>
            <person name="Hadjithomas M."/>
            <person name="Karamycheva S."/>
            <person name="Brunk B."/>
            <person name="Roos D."/>
            <person name="Caler E."/>
            <person name="Lorenzi H."/>
        </authorList>
    </citation>
    <scope>NUCLEOTIDE SEQUENCE</scope>
</reference>